<keyword evidence="2" id="KW-1185">Reference proteome</keyword>
<name>A0ACB6V3E8_9ASCO</name>
<evidence type="ECO:0000313" key="1">
    <source>
        <dbReference type="EMBL" id="KAF5096478.1"/>
    </source>
</evidence>
<dbReference type="Proteomes" id="UP000744676">
    <property type="component" value="Unassembled WGS sequence"/>
</dbReference>
<organism evidence="1 2">
    <name type="scientific">Geotrichum galactomycetum</name>
    <dbReference type="NCBI Taxonomy" id="27317"/>
    <lineage>
        <taxon>Eukaryota</taxon>
        <taxon>Fungi</taxon>
        <taxon>Dikarya</taxon>
        <taxon>Ascomycota</taxon>
        <taxon>Saccharomycotina</taxon>
        <taxon>Dipodascomycetes</taxon>
        <taxon>Dipodascales</taxon>
        <taxon>Dipodascaceae</taxon>
        <taxon>Geotrichum</taxon>
    </lineage>
</organism>
<proteinExistence type="predicted"/>
<gene>
    <name evidence="1" type="ORF">D0Z00_002768</name>
</gene>
<evidence type="ECO:0000313" key="2">
    <source>
        <dbReference type="Proteomes" id="UP000744676"/>
    </source>
</evidence>
<reference evidence="1 2" key="1">
    <citation type="journal article" date="2020" name="Front. Microbiol.">
        <title>Phenotypic and Genetic Characterization of the Cheese Ripening Yeast Geotrichum candidum.</title>
        <authorList>
            <person name="Perkins V."/>
            <person name="Vignola S."/>
            <person name="Lessard M.H."/>
            <person name="Plante P.L."/>
            <person name="Corbeil J."/>
            <person name="Dugat-Bony E."/>
            <person name="Frenette M."/>
            <person name="Labrie S."/>
        </authorList>
    </citation>
    <scope>NUCLEOTIDE SEQUENCE [LARGE SCALE GENOMIC DNA]</scope>
    <source>
        <strain evidence="1 2">LMA-1147</strain>
    </source>
</reference>
<dbReference type="EMBL" id="QVQA01000088">
    <property type="protein sequence ID" value="KAF5096478.1"/>
    <property type="molecule type" value="Genomic_DNA"/>
</dbReference>
<comment type="caution">
    <text evidence="1">The sequence shown here is derived from an EMBL/GenBank/DDBJ whole genome shotgun (WGS) entry which is preliminary data.</text>
</comment>
<sequence length="537" mass="59501">MLYNYKGEDYLLHLVDTPGHVDFRAEVSRSYASCGGALLLVDASQGVQAQTVSNFYLAYSLGLKLIPVINKIDLDHADIERSMNQIESAFELDRDDAICISAKAGTNIEAVLPAVVDRIPPPTVKSDAPFRCLLVDSWFDTYLGVVLLVYVVDGSVRKGQKILSAHTKAKYEVKDIGIMYPDRVSTGGLRAGQVGYIVPGMKNSTDAFVGDTYMHLDKIVEPLPGFEETKPMVFVGAFPAEGTEFTTLEESLMQLTLNDRSVTITKETSNALGQGWRLGFLGALHASVFRDRLDKEHGASIIITAPTVPYKVIWKTGEEMIISNPDDFPGISESSKVQDLQEPFVEALIAVPQEYIGVTIKLCDDNRGIQNGLQYLSNGQALIKYYIPMAELVSDFFGKLKGLTKGYGSLDYEDAGYRSSKLVKLELLVNGKSVDALAQVMHRSQTETKGREWVKNFKEYLKNYLFEVVVQAKAGGKIVARETVKAKRKDVLAKLHASDISRRSKLLKKQKEGKKNMKMVGNVRIPQEAYQSFLAKN</sequence>
<protein>
    <submittedName>
        <fullName evidence="1">Uncharacterized protein</fullName>
    </submittedName>
</protein>
<accession>A0ACB6V3E8</accession>